<reference evidence="1 2" key="1">
    <citation type="submission" date="2024-09" db="EMBL/GenBank/DDBJ databases">
        <authorList>
            <person name="Sun Q."/>
            <person name="Mori K."/>
        </authorList>
    </citation>
    <scope>NUCLEOTIDE SEQUENCE [LARGE SCALE GENOMIC DNA]</scope>
    <source>
        <strain evidence="1 2">JCM 3143</strain>
    </source>
</reference>
<accession>A0ABV5SCK1</accession>
<gene>
    <name evidence="1" type="ORF">ACFFSA_40535</name>
</gene>
<name>A0ABV5SCK1_9ACTN</name>
<evidence type="ECO:0000313" key="1">
    <source>
        <dbReference type="EMBL" id="MFB9629399.1"/>
    </source>
</evidence>
<protein>
    <submittedName>
        <fullName evidence="1">Uncharacterized protein</fullName>
    </submittedName>
</protein>
<comment type="caution">
    <text evidence="1">The sequence shown here is derived from an EMBL/GenBank/DDBJ whole genome shotgun (WGS) entry which is preliminary data.</text>
</comment>
<sequence>MPVLRGSGPGPASPVRDALYKAMLRAGPAGTTQRASAPNLR</sequence>
<dbReference type="EMBL" id="JBHMBW010000057">
    <property type="protein sequence ID" value="MFB9629399.1"/>
    <property type="molecule type" value="Genomic_DNA"/>
</dbReference>
<organism evidence="1 2">
    <name type="scientific">Nonomuraea helvata</name>
    <dbReference type="NCBI Taxonomy" id="37484"/>
    <lineage>
        <taxon>Bacteria</taxon>
        <taxon>Bacillati</taxon>
        <taxon>Actinomycetota</taxon>
        <taxon>Actinomycetes</taxon>
        <taxon>Streptosporangiales</taxon>
        <taxon>Streptosporangiaceae</taxon>
        <taxon>Nonomuraea</taxon>
    </lineage>
</organism>
<keyword evidence="2" id="KW-1185">Reference proteome</keyword>
<dbReference type="Proteomes" id="UP001589532">
    <property type="component" value="Unassembled WGS sequence"/>
</dbReference>
<evidence type="ECO:0000313" key="2">
    <source>
        <dbReference type="Proteomes" id="UP001589532"/>
    </source>
</evidence>
<dbReference type="RefSeq" id="WP_345003434.1">
    <property type="nucleotide sequence ID" value="NZ_BAAAXV010000012.1"/>
</dbReference>
<proteinExistence type="predicted"/>